<protein>
    <submittedName>
        <fullName evidence="1">Uncharacterized protein</fullName>
    </submittedName>
</protein>
<dbReference type="AlphaFoldDB" id="A0A4D6MQJ6"/>
<name>A0A4D6MQJ6_VIGUN</name>
<reference evidence="1 2" key="1">
    <citation type="submission" date="2019-04" db="EMBL/GenBank/DDBJ databases">
        <title>An improved genome assembly and genetic linkage map for asparagus bean, Vigna unguiculata ssp. sesquipedialis.</title>
        <authorList>
            <person name="Xia Q."/>
            <person name="Zhang R."/>
            <person name="Dong Y."/>
        </authorList>
    </citation>
    <scope>NUCLEOTIDE SEQUENCE [LARGE SCALE GENOMIC DNA]</scope>
    <source>
        <tissue evidence="1">Leaf</tissue>
    </source>
</reference>
<proteinExistence type="predicted"/>
<dbReference type="EMBL" id="CP039352">
    <property type="protein sequence ID" value="QCE03318.1"/>
    <property type="molecule type" value="Genomic_DNA"/>
</dbReference>
<keyword evidence="2" id="KW-1185">Reference proteome</keyword>
<organism evidence="1 2">
    <name type="scientific">Vigna unguiculata</name>
    <name type="common">Cowpea</name>
    <dbReference type="NCBI Taxonomy" id="3917"/>
    <lineage>
        <taxon>Eukaryota</taxon>
        <taxon>Viridiplantae</taxon>
        <taxon>Streptophyta</taxon>
        <taxon>Embryophyta</taxon>
        <taxon>Tracheophyta</taxon>
        <taxon>Spermatophyta</taxon>
        <taxon>Magnoliopsida</taxon>
        <taxon>eudicotyledons</taxon>
        <taxon>Gunneridae</taxon>
        <taxon>Pentapetalae</taxon>
        <taxon>rosids</taxon>
        <taxon>fabids</taxon>
        <taxon>Fabales</taxon>
        <taxon>Fabaceae</taxon>
        <taxon>Papilionoideae</taxon>
        <taxon>50 kb inversion clade</taxon>
        <taxon>NPAAA clade</taxon>
        <taxon>indigoferoid/millettioid clade</taxon>
        <taxon>Phaseoleae</taxon>
        <taxon>Vigna</taxon>
    </lineage>
</organism>
<gene>
    <name evidence="1" type="ORF">DEO72_LG8g1342</name>
</gene>
<dbReference type="Proteomes" id="UP000501690">
    <property type="component" value="Linkage Group LG8"/>
</dbReference>
<sequence>MGFNHLPLHKGANEIVNPPLHLASCSIASQPSLLITSHVTQKSPFNHLKPSFALLRVRNSVAIVVVEAEGSLLFKLIEGSHTSQAHPGRRAHMSRRARLDRRARYIMGLVRVVKPVRFIWHVWIVGPSRIVGPVRIVGHDQVIRPIRVVELVRVVGQVWVVGPIRVFVLVRVVGPVPHIIIYFLC</sequence>
<evidence type="ECO:0000313" key="1">
    <source>
        <dbReference type="EMBL" id="QCE03318.1"/>
    </source>
</evidence>
<evidence type="ECO:0000313" key="2">
    <source>
        <dbReference type="Proteomes" id="UP000501690"/>
    </source>
</evidence>
<accession>A0A4D6MQJ6</accession>